<reference evidence="2 3" key="1">
    <citation type="submission" date="2020-08" db="EMBL/GenBank/DDBJ databases">
        <title>Sequencing the genomes of 1000 actinobacteria strains.</title>
        <authorList>
            <person name="Klenk H.-P."/>
        </authorList>
    </citation>
    <scope>NUCLEOTIDE SEQUENCE [LARGE SCALE GENOMIC DNA]</scope>
    <source>
        <strain evidence="2 3">DSM 24823</strain>
    </source>
</reference>
<keyword evidence="3" id="KW-1185">Reference proteome</keyword>
<dbReference type="EMBL" id="JACHMU010000001">
    <property type="protein sequence ID" value="MBB5742797.1"/>
    <property type="molecule type" value="Genomic_DNA"/>
</dbReference>
<accession>A0A7W9FB52</accession>
<keyword evidence="1" id="KW-0812">Transmembrane</keyword>
<sequence>MSGTDELYPPAQYGWGWLVLALGILAALALAGWLVVFLTRPRRRMTVQGQDSQSPSGTSDVLSMLRTEYYVAIDRIESELRDGTIDARTANVRLSRTVRSFVNEYSGLEAPVLALDDLIRLGVHPTLIEAVHRHYYPGIFRRDAAANPDDGIEAARKVVAMWH</sequence>
<keyword evidence="1" id="KW-1133">Transmembrane helix</keyword>
<evidence type="ECO:0000256" key="1">
    <source>
        <dbReference type="SAM" id="Phobius"/>
    </source>
</evidence>
<evidence type="ECO:0000313" key="3">
    <source>
        <dbReference type="Proteomes" id="UP000517712"/>
    </source>
</evidence>
<dbReference type="AlphaFoldDB" id="A0A7W9FB52"/>
<name>A0A7W9FB52_9MICO</name>
<dbReference type="Proteomes" id="UP000517712">
    <property type="component" value="Unassembled WGS sequence"/>
</dbReference>
<gene>
    <name evidence="2" type="ORF">HD600_001294</name>
</gene>
<dbReference type="RefSeq" id="WP_184282379.1">
    <property type="nucleotide sequence ID" value="NZ_BAAAPG010000001.1"/>
</dbReference>
<organism evidence="2 3">
    <name type="scientific">Microbacterium ginsengiterrae</name>
    <dbReference type="NCBI Taxonomy" id="546115"/>
    <lineage>
        <taxon>Bacteria</taxon>
        <taxon>Bacillati</taxon>
        <taxon>Actinomycetota</taxon>
        <taxon>Actinomycetes</taxon>
        <taxon>Micrococcales</taxon>
        <taxon>Microbacteriaceae</taxon>
        <taxon>Microbacterium</taxon>
    </lineage>
</organism>
<protein>
    <submittedName>
        <fullName evidence="2">Uncharacterized protein</fullName>
    </submittedName>
</protein>
<proteinExistence type="predicted"/>
<evidence type="ECO:0000313" key="2">
    <source>
        <dbReference type="EMBL" id="MBB5742797.1"/>
    </source>
</evidence>
<keyword evidence="1" id="KW-0472">Membrane</keyword>
<comment type="caution">
    <text evidence="2">The sequence shown here is derived from an EMBL/GenBank/DDBJ whole genome shotgun (WGS) entry which is preliminary data.</text>
</comment>
<feature type="transmembrane region" description="Helical" evidence="1">
    <location>
        <begin position="15"/>
        <end position="38"/>
    </location>
</feature>